<keyword evidence="1" id="KW-1133">Transmembrane helix</keyword>
<feature type="transmembrane region" description="Helical" evidence="1">
    <location>
        <begin position="48"/>
        <end position="70"/>
    </location>
</feature>
<evidence type="ECO:0000313" key="3">
    <source>
        <dbReference type="Proteomes" id="UP000326458"/>
    </source>
</evidence>
<reference evidence="2 3" key="1">
    <citation type="submission" date="2019-06" db="EMBL/GenBank/DDBJ databases">
        <title>Discovery of a novel chromosome fission-fusion reversal in muntjac.</title>
        <authorList>
            <person name="Mudd A.B."/>
            <person name="Bredeson J.V."/>
            <person name="Baum R."/>
            <person name="Hockemeyer D."/>
            <person name="Rokhsar D.S."/>
        </authorList>
    </citation>
    <scope>NUCLEOTIDE SEQUENCE [LARGE SCALE GENOMIC DNA]</scope>
    <source>
        <strain evidence="2">UTSW_UCB_Mm</strain>
        <tissue evidence="2">Fibroblast cell line</tissue>
    </source>
</reference>
<evidence type="ECO:0000256" key="1">
    <source>
        <dbReference type="SAM" id="Phobius"/>
    </source>
</evidence>
<dbReference type="EMBL" id="VCEA01000001">
    <property type="protein sequence ID" value="KAB0364590.1"/>
    <property type="molecule type" value="Genomic_DNA"/>
</dbReference>
<evidence type="ECO:0000313" key="2">
    <source>
        <dbReference type="EMBL" id="KAB0364590.1"/>
    </source>
</evidence>
<sequence>MILCISVLSVVISPFSFLILLIWFFSLCFLMSLANGLSILFIFSKNQLLVFLIFAMVSLVSFAFISALIFKDFFPSTNPGVLHFFLL</sequence>
<protein>
    <submittedName>
        <fullName evidence="2">Uncharacterized protein</fullName>
    </submittedName>
</protein>
<proteinExistence type="predicted"/>
<gene>
    <name evidence="2" type="ORF">FD754_008746</name>
</gene>
<feature type="transmembrane region" description="Helical" evidence="1">
    <location>
        <begin position="15"/>
        <end position="41"/>
    </location>
</feature>
<dbReference type="Proteomes" id="UP000326458">
    <property type="component" value="Unassembled WGS sequence"/>
</dbReference>
<accession>A0A5N3WRZ2</accession>
<keyword evidence="1" id="KW-0472">Membrane</keyword>
<organism evidence="2 3">
    <name type="scientific">Muntiacus muntjak</name>
    <name type="common">Barking deer</name>
    <name type="synonym">Indian muntjac</name>
    <dbReference type="NCBI Taxonomy" id="9888"/>
    <lineage>
        <taxon>Eukaryota</taxon>
        <taxon>Metazoa</taxon>
        <taxon>Chordata</taxon>
        <taxon>Craniata</taxon>
        <taxon>Vertebrata</taxon>
        <taxon>Euteleostomi</taxon>
        <taxon>Mammalia</taxon>
        <taxon>Eutheria</taxon>
        <taxon>Laurasiatheria</taxon>
        <taxon>Artiodactyla</taxon>
        <taxon>Ruminantia</taxon>
        <taxon>Pecora</taxon>
        <taxon>Cervidae</taxon>
        <taxon>Muntiacinae</taxon>
        <taxon>Muntiacus</taxon>
    </lineage>
</organism>
<dbReference type="AlphaFoldDB" id="A0A5N3WRZ2"/>
<keyword evidence="1" id="KW-0812">Transmembrane</keyword>
<keyword evidence="3" id="KW-1185">Reference proteome</keyword>
<name>A0A5N3WRZ2_MUNMU</name>
<comment type="caution">
    <text evidence="2">The sequence shown here is derived from an EMBL/GenBank/DDBJ whole genome shotgun (WGS) entry which is preliminary data.</text>
</comment>